<dbReference type="InterPro" id="IPR009053">
    <property type="entry name" value="Prefoldin"/>
</dbReference>
<dbReference type="InterPro" id="IPR004127">
    <property type="entry name" value="Prefoldin_subunit_alpha"/>
</dbReference>
<dbReference type="PANTHER" id="PTHR12674">
    <property type="entry name" value="PREFOLDIN SUBUNIT 5"/>
    <property type="match status" value="1"/>
</dbReference>
<dbReference type="GO" id="GO:0016272">
    <property type="term" value="C:prefoldin complex"/>
    <property type="evidence" value="ECO:0007669"/>
    <property type="project" value="InterPro"/>
</dbReference>
<dbReference type="GO" id="GO:0006457">
    <property type="term" value="P:protein folding"/>
    <property type="evidence" value="ECO:0007669"/>
    <property type="project" value="InterPro"/>
</dbReference>
<dbReference type="GO" id="GO:1990114">
    <property type="term" value="P:RNA polymerase II core complex assembly"/>
    <property type="evidence" value="ECO:0007669"/>
    <property type="project" value="TreeGrafter"/>
</dbReference>
<dbReference type="GO" id="GO:0005737">
    <property type="term" value="C:cytoplasm"/>
    <property type="evidence" value="ECO:0007669"/>
    <property type="project" value="TreeGrafter"/>
</dbReference>
<name>A0AAD5BWR0_AMBAR</name>
<dbReference type="CDD" id="cd23157">
    <property type="entry name" value="Prefoldin_5"/>
    <property type="match status" value="1"/>
</dbReference>
<comment type="caution">
    <text evidence="2">The sequence shown here is derived from an EMBL/GenBank/DDBJ whole genome shotgun (WGS) entry which is preliminary data.</text>
</comment>
<dbReference type="EMBL" id="JAMZMK010010901">
    <property type="protein sequence ID" value="KAI7729863.1"/>
    <property type="molecule type" value="Genomic_DNA"/>
</dbReference>
<dbReference type="Gene3D" id="1.10.287.370">
    <property type="match status" value="1"/>
</dbReference>
<gene>
    <name evidence="2" type="ORF">M8C21_007753</name>
</gene>
<dbReference type="PANTHER" id="PTHR12674:SF2">
    <property type="entry name" value="PREFOLDIN SUBUNIT 5"/>
    <property type="match status" value="1"/>
</dbReference>
<accession>A0AAD5BWR0</accession>
<dbReference type="SUPFAM" id="SSF46579">
    <property type="entry name" value="Prefoldin"/>
    <property type="match status" value="1"/>
</dbReference>
<sequence>MASRGMMIAEPEKMSIEQLKAVKEQSDQEVNLLQYSLNNIRTATTRKKMLVLLTASLYVPGTLDDAEKVLVDVGTGYFIENRCEARLGERGIASDRIDSINRKQSRRHKIQIMKTGENLENLFEFTNGQGLPGRSLAKNTNSKVFSHSLLAKTVVCFPYLEGIVEFGIAESFMKRVGTRFHLLRLYLLFSHMGRSSFPYNWKPAIKKTLDKAIHGPTCRLDSWNLVISMPVGVDLVAPHSLKRSEEDVLDQVRIEVVHQTSIQVSDLETKH</sequence>
<dbReference type="GO" id="GO:0051082">
    <property type="term" value="F:unfolded protein binding"/>
    <property type="evidence" value="ECO:0007669"/>
    <property type="project" value="InterPro"/>
</dbReference>
<dbReference type="Pfam" id="PF02996">
    <property type="entry name" value="Prefoldin"/>
    <property type="match status" value="1"/>
</dbReference>
<keyword evidence="3" id="KW-1185">Reference proteome</keyword>
<evidence type="ECO:0000256" key="1">
    <source>
        <dbReference type="ARBA" id="ARBA00010048"/>
    </source>
</evidence>
<evidence type="ECO:0000313" key="2">
    <source>
        <dbReference type="EMBL" id="KAI7729863.1"/>
    </source>
</evidence>
<evidence type="ECO:0000313" key="3">
    <source>
        <dbReference type="Proteomes" id="UP001206925"/>
    </source>
</evidence>
<comment type="similarity">
    <text evidence="1">Belongs to the prefoldin subunit alpha family.</text>
</comment>
<organism evidence="2 3">
    <name type="scientific">Ambrosia artemisiifolia</name>
    <name type="common">Common ragweed</name>
    <dbReference type="NCBI Taxonomy" id="4212"/>
    <lineage>
        <taxon>Eukaryota</taxon>
        <taxon>Viridiplantae</taxon>
        <taxon>Streptophyta</taxon>
        <taxon>Embryophyta</taxon>
        <taxon>Tracheophyta</taxon>
        <taxon>Spermatophyta</taxon>
        <taxon>Magnoliopsida</taxon>
        <taxon>eudicotyledons</taxon>
        <taxon>Gunneridae</taxon>
        <taxon>Pentapetalae</taxon>
        <taxon>asterids</taxon>
        <taxon>campanulids</taxon>
        <taxon>Asterales</taxon>
        <taxon>Asteraceae</taxon>
        <taxon>Asteroideae</taxon>
        <taxon>Heliantheae alliance</taxon>
        <taxon>Heliantheae</taxon>
        <taxon>Ambrosia</taxon>
    </lineage>
</organism>
<dbReference type="GO" id="GO:1990113">
    <property type="term" value="P:RNA polymerase I assembly"/>
    <property type="evidence" value="ECO:0007669"/>
    <property type="project" value="TreeGrafter"/>
</dbReference>
<dbReference type="AlphaFoldDB" id="A0AAD5BWR0"/>
<dbReference type="InterPro" id="IPR011599">
    <property type="entry name" value="PFD_alpha_archaea"/>
</dbReference>
<proteinExistence type="inferred from homology"/>
<dbReference type="GO" id="GO:1990115">
    <property type="term" value="P:RNA polymerase III assembly"/>
    <property type="evidence" value="ECO:0007669"/>
    <property type="project" value="TreeGrafter"/>
</dbReference>
<reference evidence="2" key="1">
    <citation type="submission" date="2022-06" db="EMBL/GenBank/DDBJ databases">
        <title>Uncovering the hologenomic basis of an extraordinary plant invasion.</title>
        <authorList>
            <person name="Bieker V.C."/>
            <person name="Martin M.D."/>
            <person name="Gilbert T."/>
            <person name="Hodgins K."/>
            <person name="Battlay P."/>
            <person name="Petersen B."/>
            <person name="Wilson J."/>
        </authorList>
    </citation>
    <scope>NUCLEOTIDE SEQUENCE</scope>
    <source>
        <strain evidence="2">AA19_3_7</strain>
        <tissue evidence="2">Leaf</tissue>
    </source>
</reference>
<dbReference type="Proteomes" id="UP001206925">
    <property type="component" value="Unassembled WGS sequence"/>
</dbReference>
<protein>
    <submittedName>
        <fullName evidence="2">Uncharacterized protein</fullName>
    </submittedName>
</protein>
<dbReference type="GO" id="GO:0009409">
    <property type="term" value="P:response to cold"/>
    <property type="evidence" value="ECO:0007669"/>
    <property type="project" value="UniProtKB-ARBA"/>
</dbReference>